<accession>A0A2S8SVJ4</accession>
<comment type="caution">
    <text evidence="11">The sequence shown here is derived from an EMBL/GenBank/DDBJ whole genome shotgun (WGS) entry which is preliminary data.</text>
</comment>
<dbReference type="GO" id="GO:0002949">
    <property type="term" value="P:tRNA threonylcarbamoyladenosine modification"/>
    <property type="evidence" value="ECO:0007669"/>
    <property type="project" value="InterPro"/>
</dbReference>
<evidence type="ECO:0000313" key="12">
    <source>
        <dbReference type="Proteomes" id="UP000237684"/>
    </source>
</evidence>
<evidence type="ECO:0000256" key="10">
    <source>
        <dbReference type="ARBA" id="ARBA00032441"/>
    </source>
</evidence>
<keyword evidence="4" id="KW-0963">Cytoplasm</keyword>
<keyword evidence="12" id="KW-1185">Reference proteome</keyword>
<dbReference type="GO" id="GO:0046872">
    <property type="term" value="F:metal ion binding"/>
    <property type="evidence" value="ECO:0007669"/>
    <property type="project" value="UniProtKB-KW"/>
</dbReference>
<gene>
    <name evidence="11" type="ORF">B1R32_10378</name>
</gene>
<dbReference type="SUPFAM" id="SSF52540">
    <property type="entry name" value="P-loop containing nucleoside triphosphate hydrolases"/>
    <property type="match status" value="1"/>
</dbReference>
<comment type="similarity">
    <text evidence="2">Belongs to the TsaE family.</text>
</comment>
<dbReference type="GO" id="GO:0005524">
    <property type="term" value="F:ATP binding"/>
    <property type="evidence" value="ECO:0007669"/>
    <property type="project" value="UniProtKB-KW"/>
</dbReference>
<evidence type="ECO:0000256" key="8">
    <source>
        <dbReference type="ARBA" id="ARBA00022840"/>
    </source>
</evidence>
<comment type="subcellular location">
    <subcellularLocation>
        <location evidence="1">Cytoplasm</location>
    </subcellularLocation>
</comment>
<dbReference type="PANTHER" id="PTHR33540:SF2">
    <property type="entry name" value="TRNA THREONYLCARBAMOYLADENOSINE BIOSYNTHESIS PROTEIN TSAE"/>
    <property type="match status" value="1"/>
</dbReference>
<sequence length="144" mass="15861">MPQFSLLDANSTRQLGFDLGALLLPGDIITLSGPLGGGKTTFAQGVASALGISEPISSPTFVIINEYAAEIPLLHMDAYRLEGLDYDALREAGLEDFLSRTDAIRLLEWPEMVRPWLPTSRFQLQFEIENQGETATRRVTLHGE</sequence>
<keyword evidence="6" id="KW-0479">Metal-binding</keyword>
<dbReference type="Proteomes" id="UP000237684">
    <property type="component" value="Unassembled WGS sequence"/>
</dbReference>
<evidence type="ECO:0000256" key="2">
    <source>
        <dbReference type="ARBA" id="ARBA00007599"/>
    </source>
</evidence>
<dbReference type="NCBIfam" id="TIGR00150">
    <property type="entry name" value="T6A_YjeE"/>
    <property type="match status" value="1"/>
</dbReference>
<name>A0A2S8SVJ4_9BACT</name>
<keyword evidence="5" id="KW-0819">tRNA processing</keyword>
<dbReference type="FunCoup" id="A0A2S8SVJ4">
    <property type="interactions" value="385"/>
</dbReference>
<dbReference type="OrthoDB" id="9815896at2"/>
<protein>
    <recommendedName>
        <fullName evidence="3">tRNA threonylcarbamoyladenosine biosynthesis protein TsaE</fullName>
    </recommendedName>
    <alternativeName>
        <fullName evidence="10">t(6)A37 threonylcarbamoyladenosine biosynthesis protein TsaE</fullName>
    </alternativeName>
</protein>
<keyword evidence="7" id="KW-0547">Nucleotide-binding</keyword>
<dbReference type="InParanoid" id="A0A2S8SVJ4"/>
<evidence type="ECO:0000256" key="9">
    <source>
        <dbReference type="ARBA" id="ARBA00022842"/>
    </source>
</evidence>
<evidence type="ECO:0000256" key="3">
    <source>
        <dbReference type="ARBA" id="ARBA00019010"/>
    </source>
</evidence>
<evidence type="ECO:0000256" key="6">
    <source>
        <dbReference type="ARBA" id="ARBA00022723"/>
    </source>
</evidence>
<dbReference type="RefSeq" id="WP_105482697.1">
    <property type="nucleotide sequence ID" value="NZ_NIGF01000003.1"/>
</dbReference>
<dbReference type="EMBL" id="NIGF01000003">
    <property type="protein sequence ID" value="PQV64811.1"/>
    <property type="molecule type" value="Genomic_DNA"/>
</dbReference>
<dbReference type="AlphaFoldDB" id="A0A2S8SVJ4"/>
<evidence type="ECO:0000256" key="1">
    <source>
        <dbReference type="ARBA" id="ARBA00004496"/>
    </source>
</evidence>
<organism evidence="11 12">
    <name type="scientific">Abditibacterium utsteinense</name>
    <dbReference type="NCBI Taxonomy" id="1960156"/>
    <lineage>
        <taxon>Bacteria</taxon>
        <taxon>Pseudomonadati</taxon>
        <taxon>Abditibacteriota</taxon>
        <taxon>Abditibacteriia</taxon>
        <taxon>Abditibacteriales</taxon>
        <taxon>Abditibacteriaceae</taxon>
        <taxon>Abditibacterium</taxon>
    </lineage>
</organism>
<dbReference type="Gene3D" id="3.40.50.300">
    <property type="entry name" value="P-loop containing nucleotide triphosphate hydrolases"/>
    <property type="match status" value="1"/>
</dbReference>
<evidence type="ECO:0000256" key="4">
    <source>
        <dbReference type="ARBA" id="ARBA00022490"/>
    </source>
</evidence>
<dbReference type="InterPro" id="IPR027417">
    <property type="entry name" value="P-loop_NTPase"/>
</dbReference>
<keyword evidence="8" id="KW-0067">ATP-binding</keyword>
<dbReference type="Pfam" id="PF02367">
    <property type="entry name" value="TsaE"/>
    <property type="match status" value="1"/>
</dbReference>
<dbReference type="PANTHER" id="PTHR33540">
    <property type="entry name" value="TRNA THREONYLCARBAMOYLADENOSINE BIOSYNTHESIS PROTEIN TSAE"/>
    <property type="match status" value="1"/>
</dbReference>
<evidence type="ECO:0000313" key="11">
    <source>
        <dbReference type="EMBL" id="PQV64811.1"/>
    </source>
</evidence>
<keyword evidence="9" id="KW-0460">Magnesium</keyword>
<reference evidence="11 12" key="1">
    <citation type="journal article" date="2018" name="Syst. Appl. Microbiol.">
        <title>Abditibacterium utsteinense sp. nov., the first cultivated member of candidate phylum FBP, isolated from ice-free Antarctic soil samples.</title>
        <authorList>
            <person name="Tahon G."/>
            <person name="Tytgat B."/>
            <person name="Lebbe L."/>
            <person name="Carlier A."/>
            <person name="Willems A."/>
        </authorList>
    </citation>
    <scope>NUCLEOTIDE SEQUENCE [LARGE SCALE GENOMIC DNA]</scope>
    <source>
        <strain evidence="11 12">LMG 29911</strain>
    </source>
</reference>
<dbReference type="GO" id="GO:0005737">
    <property type="term" value="C:cytoplasm"/>
    <property type="evidence" value="ECO:0007669"/>
    <property type="project" value="UniProtKB-SubCell"/>
</dbReference>
<dbReference type="InterPro" id="IPR003442">
    <property type="entry name" value="T6A_TsaE"/>
</dbReference>
<proteinExistence type="inferred from homology"/>
<evidence type="ECO:0000256" key="7">
    <source>
        <dbReference type="ARBA" id="ARBA00022741"/>
    </source>
</evidence>
<evidence type="ECO:0000256" key="5">
    <source>
        <dbReference type="ARBA" id="ARBA00022694"/>
    </source>
</evidence>